<dbReference type="InterPro" id="IPR012340">
    <property type="entry name" value="NA-bd_OB-fold"/>
</dbReference>
<dbReference type="PANTHER" id="PTHR23077:SF144">
    <property type="entry name" value="PROTEASOME-ASSOCIATED ATPASE"/>
    <property type="match status" value="1"/>
</dbReference>
<dbReference type="Pfam" id="PF16450">
    <property type="entry name" value="Prot_ATP_ID_OB_C"/>
    <property type="match status" value="1"/>
</dbReference>
<dbReference type="PROSITE" id="PS00674">
    <property type="entry name" value="AAA"/>
    <property type="match status" value="1"/>
</dbReference>
<dbReference type="InterPro" id="IPR032501">
    <property type="entry name" value="Prot_ATP_ID_OB_2nd"/>
</dbReference>
<evidence type="ECO:0000313" key="8">
    <source>
        <dbReference type="Proteomes" id="UP000534783"/>
    </source>
</evidence>
<comment type="caution">
    <text evidence="7">The sequence shown here is derived from an EMBL/GenBank/DDBJ whole genome shotgun (WGS) entry which is preliminary data.</text>
</comment>
<keyword evidence="8" id="KW-1185">Reference proteome</keyword>
<dbReference type="SMART" id="SM00382">
    <property type="entry name" value="AAA"/>
    <property type="match status" value="1"/>
</dbReference>
<proteinExistence type="inferred from homology"/>
<dbReference type="Gene3D" id="1.10.8.60">
    <property type="match status" value="1"/>
</dbReference>
<organism evidence="7 8">
    <name type="scientific">Candidatus Manganitrophus noduliformans</name>
    <dbReference type="NCBI Taxonomy" id="2606439"/>
    <lineage>
        <taxon>Bacteria</taxon>
        <taxon>Pseudomonadati</taxon>
        <taxon>Nitrospirota</taxon>
        <taxon>Nitrospiria</taxon>
        <taxon>Candidatus Troglogloeales</taxon>
        <taxon>Candidatus Manganitrophaceae</taxon>
        <taxon>Candidatus Manganitrophus</taxon>
    </lineage>
</organism>
<keyword evidence="3" id="KW-0175">Coiled coil</keyword>
<gene>
    <name evidence="7" type="ORF">MNODULE_10380</name>
</gene>
<keyword evidence="2 4" id="KW-0067">ATP-binding</keyword>
<evidence type="ECO:0000313" key="7">
    <source>
        <dbReference type="EMBL" id="NKE71142.1"/>
    </source>
</evidence>
<dbReference type="GO" id="GO:0016887">
    <property type="term" value="F:ATP hydrolysis activity"/>
    <property type="evidence" value="ECO:0007669"/>
    <property type="project" value="InterPro"/>
</dbReference>
<dbReference type="Pfam" id="PF00004">
    <property type="entry name" value="AAA"/>
    <property type="match status" value="1"/>
</dbReference>
<dbReference type="FunFam" id="3.40.50.300:FF:001025">
    <property type="entry name" value="ATPase family, AAA domain-containing 2B"/>
    <property type="match status" value="1"/>
</dbReference>
<dbReference type="EMBL" id="VTOW01000002">
    <property type="protein sequence ID" value="NKE71142.1"/>
    <property type="molecule type" value="Genomic_DNA"/>
</dbReference>
<dbReference type="InterPro" id="IPR027417">
    <property type="entry name" value="P-loop_NTPase"/>
</dbReference>
<evidence type="ECO:0000256" key="5">
    <source>
        <dbReference type="SAM" id="MobiDB-lite"/>
    </source>
</evidence>
<dbReference type="InterPro" id="IPR041626">
    <property type="entry name" value="Prot_ATP_ID_OB_N"/>
</dbReference>
<evidence type="ECO:0000256" key="1">
    <source>
        <dbReference type="ARBA" id="ARBA00022741"/>
    </source>
</evidence>
<evidence type="ECO:0000256" key="4">
    <source>
        <dbReference type="RuleBase" id="RU003651"/>
    </source>
</evidence>
<dbReference type="Gene3D" id="2.40.50.140">
    <property type="entry name" value="Nucleic acid-binding proteins"/>
    <property type="match status" value="1"/>
</dbReference>
<accession>A0A7X6DPS2</accession>
<feature type="compositionally biased region" description="Polar residues" evidence="5">
    <location>
        <begin position="1"/>
        <end position="13"/>
    </location>
</feature>
<dbReference type="PANTHER" id="PTHR23077">
    <property type="entry name" value="AAA-FAMILY ATPASE"/>
    <property type="match status" value="1"/>
</dbReference>
<feature type="region of interest" description="Disordered" evidence="5">
    <location>
        <begin position="1"/>
        <end position="23"/>
    </location>
</feature>
<dbReference type="AlphaFoldDB" id="A0A7X6DPS2"/>
<comment type="similarity">
    <text evidence="4">Belongs to the AAA ATPase family.</text>
</comment>
<name>A0A7X6DPS2_9BACT</name>
<dbReference type="InterPro" id="IPR050168">
    <property type="entry name" value="AAA_ATPase_domain"/>
</dbReference>
<sequence>MSDSSKYYSPQRETPQEKRSQSPLQLIDRILASTPQEDPRYSLMNALRGKILEGELNLQQVQSEIKKLNQVVEKVTAPANRIGTLLGLPAPDLAHIVVGGADYYTNVDPRLKPEALQIGTQVLVNEAFVVLRAIGYDRNGSVQKITDLLPDGRLRVGQDVGAQSSLLIRSSQLTEEKLKVGDEVRIDASHRVAVEKVNNAQRREYFLEETPKVSWEEIGGQKEAIDAIRNTLEHPLLYPDLFKKYDFSQPKGFLLYGPPGCGKTLIGKATAYSLVQKLKDQGNPQVEEFFLHVKGPEILNMWLGESERMIREIFARAREKRGAGYLPFIFIDEAESILGTRRSMRSHNILSTLVPMFCAEMDGIESLKEMVIILASNRPDLIDPAVLRPGRIDRKIKINRPDRTGTEEIFGIYVTPEIPLAPSLMKAHGDDPAQARQALIKAGVDAIFSKGAAQQILELQLRSSRREILHRSDLISGALIASIIQRAKERAIKRTINEGEEGITVEDITLAVETEYREGEILPPNDIVEDWLKLIDVDPENVVGLSLLDKKERPKPEKRVI</sequence>
<evidence type="ECO:0000256" key="3">
    <source>
        <dbReference type="ARBA" id="ARBA00023054"/>
    </source>
</evidence>
<feature type="domain" description="AAA+ ATPase" evidence="6">
    <location>
        <begin position="249"/>
        <end position="402"/>
    </location>
</feature>
<dbReference type="SUPFAM" id="SSF52540">
    <property type="entry name" value="P-loop containing nucleoside triphosphate hydrolases"/>
    <property type="match status" value="1"/>
</dbReference>
<dbReference type="InterPro" id="IPR003960">
    <property type="entry name" value="ATPase_AAA_CS"/>
</dbReference>
<evidence type="ECO:0000256" key="2">
    <source>
        <dbReference type="ARBA" id="ARBA00022840"/>
    </source>
</evidence>
<dbReference type="InterPro" id="IPR003959">
    <property type="entry name" value="ATPase_AAA_core"/>
</dbReference>
<protein>
    <submittedName>
        <fullName evidence="7">AAA family ATPase</fullName>
    </submittedName>
</protein>
<dbReference type="InterPro" id="IPR003593">
    <property type="entry name" value="AAA+_ATPase"/>
</dbReference>
<keyword evidence="1 4" id="KW-0547">Nucleotide-binding</keyword>
<dbReference type="Proteomes" id="UP000534783">
    <property type="component" value="Unassembled WGS sequence"/>
</dbReference>
<dbReference type="Gene3D" id="3.40.50.300">
    <property type="entry name" value="P-loop containing nucleotide triphosphate hydrolases"/>
    <property type="match status" value="1"/>
</dbReference>
<reference evidence="7 8" key="1">
    <citation type="journal article" date="2020" name="Nature">
        <title>Bacterial chemolithoautotrophy via manganese oxidation.</title>
        <authorList>
            <person name="Yu H."/>
            <person name="Leadbetter J.R."/>
        </authorList>
    </citation>
    <scope>NUCLEOTIDE SEQUENCE [LARGE SCALE GENOMIC DNA]</scope>
    <source>
        <strain evidence="7 8">Mn-1</strain>
    </source>
</reference>
<dbReference type="GO" id="GO:0005524">
    <property type="term" value="F:ATP binding"/>
    <property type="evidence" value="ECO:0007669"/>
    <property type="project" value="UniProtKB-KW"/>
</dbReference>
<dbReference type="Pfam" id="PF17758">
    <property type="entry name" value="Prot_ATP_ID_OB_N"/>
    <property type="match status" value="1"/>
</dbReference>
<evidence type="ECO:0000259" key="6">
    <source>
        <dbReference type="SMART" id="SM00382"/>
    </source>
</evidence>